<dbReference type="Pfam" id="PF01894">
    <property type="entry name" value="YjbQ"/>
    <property type="match status" value="1"/>
</dbReference>
<dbReference type="PIRSF" id="PIRSF004681">
    <property type="entry name" value="UCP004681"/>
    <property type="match status" value="1"/>
</dbReference>
<dbReference type="Gene3D" id="2.60.120.460">
    <property type="entry name" value="YjbQ-like"/>
    <property type="match status" value="1"/>
</dbReference>
<protein>
    <recommendedName>
        <fullName evidence="4">YjbQ family protein</fullName>
    </recommendedName>
</protein>
<dbReference type="InterPro" id="IPR001602">
    <property type="entry name" value="UPF0047_YjbQ-like"/>
</dbReference>
<dbReference type="RefSeq" id="WP_014623734.1">
    <property type="nucleotide sequence ID" value="NC_017583.1"/>
</dbReference>
<accession>G0GBG8</accession>
<dbReference type="InterPro" id="IPR035917">
    <property type="entry name" value="YjbQ-like_sf"/>
</dbReference>
<reference evidence="2 3" key="1">
    <citation type="submission" date="2011-06" db="EMBL/GenBank/DDBJ databases">
        <title>The complete genome of Spirochaeta thermophila DSM 6578.</title>
        <authorList>
            <consortium name="US DOE Joint Genome Institute (JGI-PGF)"/>
            <person name="Lucas S."/>
            <person name="Lapidus A."/>
            <person name="Bruce D."/>
            <person name="Goodwin L."/>
            <person name="Pitluck S."/>
            <person name="Peters L."/>
            <person name="Kyrpides N."/>
            <person name="Mavromatis K."/>
            <person name="Ivanova N."/>
            <person name="Mikailova N."/>
            <person name="Pagani I."/>
            <person name="Chertkov O."/>
            <person name="Detter J.C."/>
            <person name="Tapia R."/>
            <person name="Han C."/>
            <person name="Land M."/>
            <person name="Hauser L."/>
            <person name="Markowitz V."/>
            <person name="Cheng J.-F."/>
            <person name="Hugenholtz P."/>
            <person name="Woyke T."/>
            <person name="Wu D."/>
            <person name="Spring S."/>
            <person name="Merkhoffer B."/>
            <person name="Schneider S."/>
            <person name="Klenk H.-P."/>
            <person name="Eisen J.A."/>
        </authorList>
    </citation>
    <scope>NUCLEOTIDE SEQUENCE [LARGE SCALE GENOMIC DNA]</scope>
    <source>
        <strain evidence="3">ATCC 700085 / DSM 6578 / Z-1203</strain>
    </source>
</reference>
<evidence type="ECO:0000256" key="1">
    <source>
        <dbReference type="ARBA" id="ARBA00005534"/>
    </source>
</evidence>
<dbReference type="Proteomes" id="UP000007254">
    <property type="component" value="Chromosome"/>
</dbReference>
<dbReference type="PROSITE" id="PS01314">
    <property type="entry name" value="UPF0047"/>
    <property type="match status" value="1"/>
</dbReference>
<comment type="similarity">
    <text evidence="1">Belongs to the UPF0047 family.</text>
</comment>
<proteinExistence type="inferred from homology"/>
<dbReference type="PANTHER" id="PTHR30615">
    <property type="entry name" value="UNCHARACTERIZED PROTEIN YJBQ-RELATED"/>
    <property type="match status" value="1"/>
</dbReference>
<dbReference type="KEGG" id="stq:Spith_0040"/>
<name>G0GBG8_WINT7</name>
<gene>
    <name evidence="2" type="ordered locus">Spith_0040</name>
</gene>
<dbReference type="OrthoDB" id="9801725at2"/>
<evidence type="ECO:0000313" key="2">
    <source>
        <dbReference type="EMBL" id="AEJ60327.1"/>
    </source>
</evidence>
<dbReference type="SUPFAM" id="SSF111038">
    <property type="entry name" value="YjbQ-like"/>
    <property type="match status" value="1"/>
</dbReference>
<organism evidence="2 3">
    <name type="scientific">Winmispira thermophila (strain ATCC 700085 / DSM 6578 / Z-1203)</name>
    <name type="common">Spirochaeta thermophila</name>
    <dbReference type="NCBI Taxonomy" id="869211"/>
    <lineage>
        <taxon>Bacteria</taxon>
        <taxon>Pseudomonadati</taxon>
        <taxon>Spirochaetota</taxon>
        <taxon>Spirochaetia</taxon>
        <taxon>Winmispirales</taxon>
        <taxon>Winmispiraceae</taxon>
        <taxon>Winmispira</taxon>
    </lineage>
</organism>
<dbReference type="AlphaFoldDB" id="G0GBG8"/>
<evidence type="ECO:0000313" key="3">
    <source>
        <dbReference type="Proteomes" id="UP000007254"/>
    </source>
</evidence>
<dbReference type="EMBL" id="CP002903">
    <property type="protein sequence ID" value="AEJ60327.1"/>
    <property type="molecule type" value="Genomic_DNA"/>
</dbReference>
<dbReference type="PANTHER" id="PTHR30615:SF8">
    <property type="entry name" value="UPF0047 PROTEIN C4A8.02C"/>
    <property type="match status" value="1"/>
</dbReference>
<evidence type="ECO:0008006" key="4">
    <source>
        <dbReference type="Google" id="ProtNLM"/>
    </source>
</evidence>
<dbReference type="NCBIfam" id="TIGR00149">
    <property type="entry name" value="TIGR00149_YjbQ"/>
    <property type="match status" value="1"/>
</dbReference>
<keyword evidence="3" id="KW-1185">Reference proteome</keyword>
<dbReference type="STRING" id="869211.Spith_0040"/>
<sequence>MERISVRTGERVQVVLITREVQEIVARSGVEEGICVVYSPHTTAGITINEAADPSVIRDFLMETGRIVPFQDGYAHAEGNSAAHIKTSLVGPSVTIPVEGGALTLGTWQGIYFCEFDGPRTRKVFVQIIGR</sequence>
<dbReference type="HOGENOM" id="CLU_096980_1_1_12"/>